<dbReference type="PANTHER" id="PTHR37816:SF1">
    <property type="entry name" value="TOXIN"/>
    <property type="match status" value="1"/>
</dbReference>
<dbReference type="RefSeq" id="WP_169456235.1">
    <property type="nucleotide sequence ID" value="NZ_CP051774.1"/>
</dbReference>
<dbReference type="Gene3D" id="3.40.50.300">
    <property type="entry name" value="P-loop containing nucleotide triphosphate hydrolases"/>
    <property type="match status" value="1"/>
</dbReference>
<dbReference type="Proteomes" id="UP000501812">
    <property type="component" value="Chromosome"/>
</dbReference>
<gene>
    <name evidence="1" type="ORF">HHL09_19150</name>
</gene>
<dbReference type="PANTHER" id="PTHR37816">
    <property type="entry name" value="YALI0E33011P"/>
    <property type="match status" value="1"/>
</dbReference>
<keyword evidence="2" id="KW-1185">Reference proteome</keyword>
<dbReference type="AlphaFoldDB" id="A0A858RN77"/>
<protein>
    <submittedName>
        <fullName evidence="1">AAA family ATPase</fullName>
    </submittedName>
</protein>
<proteinExistence type="predicted"/>
<sequence length="177" mass="20188">MKRILVTGNAGSGKSTLARKIAAELDLPYHSLDRVVWQPGWKKTPKEERDRQVRELTDQDQWVIDGVSYAVQEVADTVVFLDMPRRLCFWRAFKRNWKHAFHSRPELPPNCPEILIVPTLCRIIWNFPGAIRPGILERIAKAQPTQSSFHVTSGEDLARLLPALGDARSVKHSQLES</sequence>
<dbReference type="SUPFAM" id="SSF52540">
    <property type="entry name" value="P-loop containing nucleoside triphosphate hydrolases"/>
    <property type="match status" value="1"/>
</dbReference>
<accession>A0A858RN77</accession>
<name>A0A858RN77_9BACT</name>
<dbReference type="EMBL" id="CP051774">
    <property type="protein sequence ID" value="QJE97809.1"/>
    <property type="molecule type" value="Genomic_DNA"/>
</dbReference>
<evidence type="ECO:0000313" key="1">
    <source>
        <dbReference type="EMBL" id="QJE97809.1"/>
    </source>
</evidence>
<dbReference type="KEGG" id="luo:HHL09_19150"/>
<dbReference type="InterPro" id="IPR052922">
    <property type="entry name" value="Cytidylate_Kinase-2"/>
</dbReference>
<reference evidence="1 2" key="1">
    <citation type="submission" date="2020-04" db="EMBL/GenBank/DDBJ databases">
        <title>Luteolibacter sp. G-1-1-1 isolated from soil.</title>
        <authorList>
            <person name="Dahal R.H."/>
        </authorList>
    </citation>
    <scope>NUCLEOTIDE SEQUENCE [LARGE SCALE GENOMIC DNA]</scope>
    <source>
        <strain evidence="1 2">G-1-1-1</strain>
    </source>
</reference>
<evidence type="ECO:0000313" key="2">
    <source>
        <dbReference type="Proteomes" id="UP000501812"/>
    </source>
</evidence>
<organism evidence="1 2">
    <name type="scientific">Luteolibacter luteus</name>
    <dbReference type="NCBI Taxonomy" id="2728835"/>
    <lineage>
        <taxon>Bacteria</taxon>
        <taxon>Pseudomonadati</taxon>
        <taxon>Verrucomicrobiota</taxon>
        <taxon>Verrucomicrobiia</taxon>
        <taxon>Verrucomicrobiales</taxon>
        <taxon>Verrucomicrobiaceae</taxon>
        <taxon>Luteolibacter</taxon>
    </lineage>
</organism>
<dbReference type="InterPro" id="IPR027417">
    <property type="entry name" value="P-loop_NTPase"/>
</dbReference>